<proteinExistence type="predicted"/>
<gene>
    <name evidence="1" type="ORF">mMyoMyo1_011920</name>
</gene>
<reference evidence="1 2" key="1">
    <citation type="journal article" date="2020" name="Nature">
        <title>Six reference-quality genomes reveal evolution of bat adaptations.</title>
        <authorList>
            <person name="Jebb D."/>
            <person name="Huang Z."/>
            <person name="Pippel M."/>
            <person name="Hughes G.M."/>
            <person name="Lavrichenko K."/>
            <person name="Devanna P."/>
            <person name="Winkler S."/>
            <person name="Jermiin L.S."/>
            <person name="Skirmuntt E.C."/>
            <person name="Katzourakis A."/>
            <person name="Burkitt-Gray L."/>
            <person name="Ray D.A."/>
            <person name="Sullivan K.A.M."/>
            <person name="Roscito J.G."/>
            <person name="Kirilenko B.M."/>
            <person name="Davalos L.M."/>
            <person name="Corthals A.P."/>
            <person name="Power M.L."/>
            <person name="Jones G."/>
            <person name="Ransome R.D."/>
            <person name="Dechmann D.K.N."/>
            <person name="Locatelli A.G."/>
            <person name="Puechmaille S.J."/>
            <person name="Fedrigo O."/>
            <person name="Jarvis E.D."/>
            <person name="Hiller M."/>
            <person name="Vernes S.C."/>
            <person name="Myers E.W."/>
            <person name="Teeling E.C."/>
        </authorList>
    </citation>
    <scope>NUCLEOTIDE SEQUENCE [LARGE SCALE GENOMIC DNA]</scope>
    <source>
        <strain evidence="1">MMyoMyo1</strain>
        <tissue evidence="1">Flight muscle</tissue>
    </source>
</reference>
<comment type="caution">
    <text evidence="1">The sequence shown here is derived from an EMBL/GenBank/DDBJ whole genome shotgun (WGS) entry which is preliminary data.</text>
</comment>
<keyword evidence="2" id="KW-1185">Reference proteome</keyword>
<sequence>MPVVKVGVGIPQKWTFLVNNAVQMLCLGDPRTWLVDSLPVPNSVWFDVERDEWLTFARQDPQRGHCFQLSCLCENPLRGSLCTVMFHVLRRDSLGFPPLQQTPGLLHGIQGRGLQLQGPMMTLPGFEVTLAIRKTSCQWML</sequence>
<dbReference type="AlphaFoldDB" id="A0A7J7WVX2"/>
<organism evidence="1 2">
    <name type="scientific">Myotis myotis</name>
    <name type="common">Greater mouse-eared bat</name>
    <name type="synonym">Vespertilio myotis</name>
    <dbReference type="NCBI Taxonomy" id="51298"/>
    <lineage>
        <taxon>Eukaryota</taxon>
        <taxon>Metazoa</taxon>
        <taxon>Chordata</taxon>
        <taxon>Craniata</taxon>
        <taxon>Vertebrata</taxon>
        <taxon>Euteleostomi</taxon>
        <taxon>Mammalia</taxon>
        <taxon>Eutheria</taxon>
        <taxon>Laurasiatheria</taxon>
        <taxon>Chiroptera</taxon>
        <taxon>Yangochiroptera</taxon>
        <taxon>Vespertilionidae</taxon>
        <taxon>Myotis</taxon>
    </lineage>
</organism>
<evidence type="ECO:0000313" key="1">
    <source>
        <dbReference type="EMBL" id="KAF6341504.1"/>
    </source>
</evidence>
<accession>A0A7J7WVX2</accession>
<name>A0A7J7WVX2_MYOMY</name>
<dbReference type="Proteomes" id="UP000527355">
    <property type="component" value="Unassembled WGS sequence"/>
</dbReference>
<evidence type="ECO:0000313" key="2">
    <source>
        <dbReference type="Proteomes" id="UP000527355"/>
    </source>
</evidence>
<dbReference type="EMBL" id="JABWUV010000007">
    <property type="protein sequence ID" value="KAF6341504.1"/>
    <property type="molecule type" value="Genomic_DNA"/>
</dbReference>
<protein>
    <submittedName>
        <fullName evidence="1">Uncharacterized protein</fullName>
    </submittedName>
</protein>